<proteinExistence type="predicted"/>
<accession>A0ABQ5KHR7</accession>
<evidence type="ECO:0000313" key="2">
    <source>
        <dbReference type="Proteomes" id="UP001057375"/>
    </source>
</evidence>
<organism evidence="1 2">
    <name type="scientific">Aduncisulcus paluster</name>
    <dbReference type="NCBI Taxonomy" id="2918883"/>
    <lineage>
        <taxon>Eukaryota</taxon>
        <taxon>Metamonada</taxon>
        <taxon>Carpediemonas-like organisms</taxon>
        <taxon>Aduncisulcus</taxon>
    </lineage>
</organism>
<gene>
    <name evidence="1" type="ORF">ADUPG1_002046</name>
</gene>
<keyword evidence="2" id="KW-1185">Reference proteome</keyword>
<reference evidence="1" key="1">
    <citation type="submission" date="2022-03" db="EMBL/GenBank/DDBJ databases">
        <title>Draft genome sequence of Aduncisulcus paluster, a free-living microaerophilic Fornicata.</title>
        <authorList>
            <person name="Yuyama I."/>
            <person name="Kume K."/>
            <person name="Tamura T."/>
            <person name="Inagaki Y."/>
            <person name="Hashimoto T."/>
        </authorList>
    </citation>
    <scope>NUCLEOTIDE SEQUENCE</scope>
    <source>
        <strain evidence="1">NY0171</strain>
    </source>
</reference>
<dbReference type="EMBL" id="BQXS01002156">
    <property type="protein sequence ID" value="GKT31456.1"/>
    <property type="molecule type" value="Genomic_DNA"/>
</dbReference>
<comment type="caution">
    <text evidence="1">The sequence shown here is derived from an EMBL/GenBank/DDBJ whole genome shotgun (WGS) entry which is preliminary data.</text>
</comment>
<evidence type="ECO:0000313" key="1">
    <source>
        <dbReference type="EMBL" id="GKT31456.1"/>
    </source>
</evidence>
<name>A0ABQ5KHR7_9EUKA</name>
<feature type="non-terminal residue" evidence="1">
    <location>
        <position position="1"/>
    </location>
</feature>
<sequence>SDSFDDGHYGAHEATALMEAFDGGVCAVCSAGGCLRYVLVDQPSGNQTYDCQANGDGPSAQMFPGMAVEKLFAFRGGQGKSGQLAHENMVRKNFSGKADINADAFLEFIQTVEFFLGTDALDEVYTNILAVNIF</sequence>
<dbReference type="Proteomes" id="UP001057375">
    <property type="component" value="Unassembled WGS sequence"/>
</dbReference>
<protein>
    <submittedName>
        <fullName evidence="1">Uncharacterized protein</fullName>
    </submittedName>
</protein>